<dbReference type="CDD" id="cd02510">
    <property type="entry name" value="pp-GalNAc-T"/>
    <property type="match status" value="1"/>
</dbReference>
<feature type="domain" description="Ricin B lectin" evidence="21">
    <location>
        <begin position="463"/>
        <end position="589"/>
    </location>
</feature>
<evidence type="ECO:0000259" key="21">
    <source>
        <dbReference type="SMART" id="SM00458"/>
    </source>
</evidence>
<dbReference type="Gene3D" id="2.80.10.50">
    <property type="match status" value="1"/>
</dbReference>
<dbReference type="GO" id="GO:0004653">
    <property type="term" value="F:polypeptide N-acetylgalactosaminyltransferase activity"/>
    <property type="evidence" value="ECO:0007669"/>
    <property type="project" value="UniProtKB-EC"/>
</dbReference>
<comment type="catalytic activity">
    <reaction evidence="19">
        <text>L-seryl-[protein] + UDP-N-acetyl-alpha-D-galactosamine = a 3-O-[N-acetyl-alpha-D-galactosaminyl]-L-seryl-[protein] + UDP + H(+)</text>
        <dbReference type="Rhea" id="RHEA:23956"/>
        <dbReference type="Rhea" id="RHEA-COMP:9863"/>
        <dbReference type="Rhea" id="RHEA-COMP:12788"/>
        <dbReference type="ChEBI" id="CHEBI:15378"/>
        <dbReference type="ChEBI" id="CHEBI:29999"/>
        <dbReference type="ChEBI" id="CHEBI:53604"/>
        <dbReference type="ChEBI" id="CHEBI:58223"/>
        <dbReference type="ChEBI" id="CHEBI:67138"/>
        <dbReference type="EC" id="2.4.1.41"/>
    </reaction>
</comment>
<dbReference type="SMART" id="SM00458">
    <property type="entry name" value="RICIN"/>
    <property type="match status" value="1"/>
</dbReference>
<evidence type="ECO:0000256" key="8">
    <source>
        <dbReference type="ARBA" id="ARBA00022692"/>
    </source>
</evidence>
<protein>
    <recommendedName>
        <fullName evidence="5 20">Polypeptide N-acetylgalactosaminyltransferase</fullName>
        <ecNumber evidence="20">2.4.1.-</ecNumber>
    </recommendedName>
    <alternativeName>
        <fullName evidence="20">Protein-UDP acetylgalactosaminyltransferase</fullName>
    </alternativeName>
</protein>
<dbReference type="OMA" id="KTQFWEL"/>
<dbReference type="EMBL" id="PZQS01000003">
    <property type="protein sequence ID" value="PVD34693.1"/>
    <property type="molecule type" value="Genomic_DNA"/>
</dbReference>
<evidence type="ECO:0000256" key="17">
    <source>
        <dbReference type="ARBA" id="ARBA00023211"/>
    </source>
</evidence>
<evidence type="ECO:0000256" key="18">
    <source>
        <dbReference type="ARBA" id="ARBA00050905"/>
    </source>
</evidence>
<name>A0A2T7PMQ0_POMCA</name>
<dbReference type="SUPFAM" id="SSF53448">
    <property type="entry name" value="Nucleotide-diphospho-sugar transferases"/>
    <property type="match status" value="1"/>
</dbReference>
<keyword evidence="16" id="KW-0325">Glycoprotein</keyword>
<evidence type="ECO:0000256" key="10">
    <source>
        <dbReference type="ARBA" id="ARBA00022734"/>
    </source>
</evidence>
<dbReference type="InterPro" id="IPR045885">
    <property type="entry name" value="GalNAc-T"/>
</dbReference>
<comment type="cofactor">
    <cofactor evidence="1 20">
        <name>Mn(2+)</name>
        <dbReference type="ChEBI" id="CHEBI:29035"/>
    </cofactor>
</comment>
<dbReference type="CDD" id="cd23439">
    <property type="entry name" value="beta-trefoil_Ricin_GALNT10-like"/>
    <property type="match status" value="1"/>
</dbReference>
<evidence type="ECO:0000256" key="12">
    <source>
        <dbReference type="ARBA" id="ARBA00022989"/>
    </source>
</evidence>
<keyword evidence="23" id="KW-1185">Reference proteome</keyword>
<dbReference type="InterPro" id="IPR029044">
    <property type="entry name" value="Nucleotide-diphossugar_trans"/>
</dbReference>
<evidence type="ECO:0000256" key="20">
    <source>
        <dbReference type="RuleBase" id="RU361242"/>
    </source>
</evidence>
<evidence type="ECO:0000256" key="1">
    <source>
        <dbReference type="ARBA" id="ARBA00001936"/>
    </source>
</evidence>
<comment type="pathway">
    <text evidence="3 20">Protein modification; protein glycosylation.</text>
</comment>
<evidence type="ECO:0000256" key="7">
    <source>
        <dbReference type="ARBA" id="ARBA00022679"/>
    </source>
</evidence>
<proteinExistence type="inferred from homology"/>
<dbReference type="GO" id="GO:0000139">
    <property type="term" value="C:Golgi membrane"/>
    <property type="evidence" value="ECO:0007669"/>
    <property type="project" value="UniProtKB-SubCell"/>
</dbReference>
<sequence>MRRNSITLLKYLVGGAVLLILGPFIFKQILGNRKNGVEHFVKADKDSLKGDNENLVEAVVARDNDNKDLDKIDFHDYKAIEMEKLRQGPGEQGGAYILSPEEEKKKDELYRVNGFNAFASDKISLMRSLSDIRHQDCKKKKYLKDLPSASIIIPFHNEHLSTLLRSVHSVLNRAPKHLVHEVILADDFSSKDIDKKPLDDYIKEHFTNVKVVRAPKREGLIRTRLLGAREATGDVLIFLDSHIEANINYLPPLLEPIAVDYKTVVCPFIDVIDFETFAYRAQDEGARGAFDWEFFYKRLPLLEEAKKHPAEPFASPVMAGGLFAISRKWFWELGGYDPGLDIWGGEQYELSFKIWQCGGQMVDAPCSRIGHIYRKFAPFPNPGVGDFVGRNYRRVAEVWMDEYAEYLYKKRPHYRSIDPGDLTEQKAIRTKLSCKPFKWFMTEVAFDLPKYYPPVEPEPLADGELRNKASDLCVDTRFKGANERFELQKCVKDGGGAGGEQQFEFSWHKDIRPKKRTLCFDASQSVPKTPVILFSCHGMQGNQRFKYNLDTYQLFHPVSGQCLDCDADSHEIFMFPCKSDRLTQVWIFEHINTTAVRADYLLPLD</sequence>
<keyword evidence="10 20" id="KW-0430">Lectin</keyword>
<evidence type="ECO:0000256" key="13">
    <source>
        <dbReference type="ARBA" id="ARBA00023034"/>
    </source>
</evidence>
<dbReference type="PANTHER" id="PTHR11675:SF134">
    <property type="entry name" value="N-ACETYLGALACTOSAMINYLTRANSFERASE 4-RELATED"/>
    <property type="match status" value="1"/>
</dbReference>
<dbReference type="EC" id="2.4.1.-" evidence="20"/>
<comment type="similarity">
    <text evidence="4 20">Belongs to the glycosyltransferase 2 family. GalNAc-T subfamily.</text>
</comment>
<comment type="caution">
    <text evidence="22">The sequence shown here is derived from an EMBL/GenBank/DDBJ whole genome shotgun (WGS) entry which is preliminary data.</text>
</comment>
<dbReference type="Pfam" id="PF00535">
    <property type="entry name" value="Glycos_transf_2"/>
    <property type="match status" value="1"/>
</dbReference>
<dbReference type="PANTHER" id="PTHR11675">
    <property type="entry name" value="N-ACETYLGALACTOSAMINYLTRANSFERASE"/>
    <property type="match status" value="1"/>
</dbReference>
<evidence type="ECO:0000256" key="11">
    <source>
        <dbReference type="ARBA" id="ARBA00022968"/>
    </source>
</evidence>
<dbReference type="SUPFAM" id="SSF50370">
    <property type="entry name" value="Ricin B-like lectins"/>
    <property type="match status" value="1"/>
</dbReference>
<evidence type="ECO:0000256" key="2">
    <source>
        <dbReference type="ARBA" id="ARBA00004323"/>
    </source>
</evidence>
<keyword evidence="17 20" id="KW-0464">Manganese</keyword>
<dbReference type="FunFam" id="3.90.550.10:FF:000029">
    <property type="entry name" value="Polypeptide N-acetylgalactosaminyltransferase"/>
    <property type="match status" value="1"/>
</dbReference>
<evidence type="ECO:0000313" key="22">
    <source>
        <dbReference type="EMBL" id="PVD34693.1"/>
    </source>
</evidence>
<feature type="transmembrane region" description="Helical" evidence="20">
    <location>
        <begin position="7"/>
        <end position="26"/>
    </location>
</feature>
<dbReference type="Gene3D" id="3.90.550.10">
    <property type="entry name" value="Spore Coat Polysaccharide Biosynthesis Protein SpsA, Chain A"/>
    <property type="match status" value="1"/>
</dbReference>
<evidence type="ECO:0000256" key="5">
    <source>
        <dbReference type="ARBA" id="ARBA00012644"/>
    </source>
</evidence>
<dbReference type="PROSITE" id="PS50231">
    <property type="entry name" value="RICIN_B_LECTIN"/>
    <property type="match status" value="1"/>
</dbReference>
<accession>A0A2T7PMQ0</accession>
<keyword evidence="6 20" id="KW-0328">Glycosyltransferase</keyword>
<dbReference type="Pfam" id="PF00652">
    <property type="entry name" value="Ricin_B_lectin"/>
    <property type="match status" value="1"/>
</dbReference>
<evidence type="ECO:0000256" key="3">
    <source>
        <dbReference type="ARBA" id="ARBA00004922"/>
    </source>
</evidence>
<dbReference type="InterPro" id="IPR000772">
    <property type="entry name" value="Ricin_B_lectin"/>
</dbReference>
<dbReference type="OrthoDB" id="6159198at2759"/>
<comment type="subcellular location">
    <subcellularLocation>
        <location evidence="2 20">Golgi apparatus membrane</location>
        <topology evidence="2 20">Single-pass type II membrane protein</topology>
    </subcellularLocation>
</comment>
<evidence type="ECO:0000256" key="15">
    <source>
        <dbReference type="ARBA" id="ARBA00023157"/>
    </source>
</evidence>
<keyword evidence="13 20" id="KW-0333">Golgi apparatus</keyword>
<keyword evidence="12 20" id="KW-1133">Transmembrane helix</keyword>
<dbReference type="InterPro" id="IPR035992">
    <property type="entry name" value="Ricin_B-like_lectins"/>
</dbReference>
<keyword evidence="14 20" id="KW-0472">Membrane</keyword>
<dbReference type="STRING" id="400727.A0A2T7PMQ0"/>
<evidence type="ECO:0000313" key="23">
    <source>
        <dbReference type="Proteomes" id="UP000245119"/>
    </source>
</evidence>
<keyword evidence="11" id="KW-0735">Signal-anchor</keyword>
<evidence type="ECO:0000256" key="9">
    <source>
        <dbReference type="ARBA" id="ARBA00022723"/>
    </source>
</evidence>
<evidence type="ECO:0000256" key="6">
    <source>
        <dbReference type="ARBA" id="ARBA00022676"/>
    </source>
</evidence>
<evidence type="ECO:0000256" key="16">
    <source>
        <dbReference type="ARBA" id="ARBA00023180"/>
    </source>
</evidence>
<evidence type="ECO:0000256" key="4">
    <source>
        <dbReference type="ARBA" id="ARBA00005680"/>
    </source>
</evidence>
<keyword evidence="7 20" id="KW-0808">Transferase</keyword>
<dbReference type="Proteomes" id="UP000245119">
    <property type="component" value="Linkage Group LG3"/>
</dbReference>
<reference evidence="22 23" key="1">
    <citation type="submission" date="2018-04" db="EMBL/GenBank/DDBJ databases">
        <title>The genome of golden apple snail Pomacea canaliculata provides insight into stress tolerance and invasive adaptation.</title>
        <authorList>
            <person name="Liu C."/>
            <person name="Liu B."/>
            <person name="Ren Y."/>
            <person name="Zhang Y."/>
            <person name="Wang H."/>
            <person name="Li S."/>
            <person name="Jiang F."/>
            <person name="Yin L."/>
            <person name="Zhang G."/>
            <person name="Qian W."/>
            <person name="Fan W."/>
        </authorList>
    </citation>
    <scope>NUCLEOTIDE SEQUENCE [LARGE SCALE GENOMIC DNA]</scope>
    <source>
        <strain evidence="22">SZHN2017</strain>
        <tissue evidence="22">Muscle</tissue>
    </source>
</reference>
<comment type="catalytic activity">
    <reaction evidence="18">
        <text>L-threonyl-[protein] + UDP-N-acetyl-alpha-D-galactosamine = a 3-O-[N-acetyl-alpha-D-galactosaminyl]-L-threonyl-[protein] + UDP + H(+)</text>
        <dbReference type="Rhea" id="RHEA:52424"/>
        <dbReference type="Rhea" id="RHEA-COMP:11060"/>
        <dbReference type="Rhea" id="RHEA-COMP:11689"/>
        <dbReference type="ChEBI" id="CHEBI:15378"/>
        <dbReference type="ChEBI" id="CHEBI:30013"/>
        <dbReference type="ChEBI" id="CHEBI:58223"/>
        <dbReference type="ChEBI" id="CHEBI:67138"/>
        <dbReference type="ChEBI" id="CHEBI:87075"/>
        <dbReference type="EC" id="2.4.1.41"/>
    </reaction>
</comment>
<dbReference type="FunFam" id="2.80.10.50:FF:000011">
    <property type="entry name" value="Polypeptide N-acetylgalactosaminyltransferase"/>
    <property type="match status" value="1"/>
</dbReference>
<evidence type="ECO:0000256" key="14">
    <source>
        <dbReference type="ARBA" id="ARBA00023136"/>
    </source>
</evidence>
<dbReference type="GO" id="GO:0030246">
    <property type="term" value="F:carbohydrate binding"/>
    <property type="evidence" value="ECO:0007669"/>
    <property type="project" value="UniProtKB-KW"/>
</dbReference>
<dbReference type="InterPro" id="IPR001173">
    <property type="entry name" value="Glyco_trans_2-like"/>
</dbReference>
<keyword evidence="15 20" id="KW-1015">Disulfide bond</keyword>
<keyword evidence="8 20" id="KW-0812">Transmembrane</keyword>
<dbReference type="GO" id="GO:0006493">
    <property type="term" value="P:protein O-linked glycosylation"/>
    <property type="evidence" value="ECO:0007669"/>
    <property type="project" value="TreeGrafter"/>
</dbReference>
<gene>
    <name evidence="22" type="ORF">C0Q70_05970</name>
</gene>
<dbReference type="GO" id="GO:0046872">
    <property type="term" value="F:metal ion binding"/>
    <property type="evidence" value="ECO:0007669"/>
    <property type="project" value="UniProtKB-KW"/>
</dbReference>
<dbReference type="AlphaFoldDB" id="A0A2T7PMQ0"/>
<keyword evidence="9" id="KW-0479">Metal-binding</keyword>
<dbReference type="UniPathway" id="UPA00378"/>
<evidence type="ECO:0000256" key="19">
    <source>
        <dbReference type="ARBA" id="ARBA00052209"/>
    </source>
</evidence>
<organism evidence="22 23">
    <name type="scientific">Pomacea canaliculata</name>
    <name type="common">Golden apple snail</name>
    <dbReference type="NCBI Taxonomy" id="400727"/>
    <lineage>
        <taxon>Eukaryota</taxon>
        <taxon>Metazoa</taxon>
        <taxon>Spiralia</taxon>
        <taxon>Lophotrochozoa</taxon>
        <taxon>Mollusca</taxon>
        <taxon>Gastropoda</taxon>
        <taxon>Caenogastropoda</taxon>
        <taxon>Architaenioglossa</taxon>
        <taxon>Ampullarioidea</taxon>
        <taxon>Ampullariidae</taxon>
        <taxon>Pomacea</taxon>
    </lineage>
</organism>